<evidence type="ECO:0000313" key="1">
    <source>
        <dbReference type="EMBL" id="MCI58883.1"/>
    </source>
</evidence>
<sequence>VLWDSLTGRLQQLSGKKVCVCGDFNDVCCDEENAQRDKGPGLLIIFPLISL</sequence>
<name>A0A392TCK5_9FABA</name>
<proteinExistence type="predicted"/>
<dbReference type="SUPFAM" id="SSF56219">
    <property type="entry name" value="DNase I-like"/>
    <property type="match status" value="1"/>
</dbReference>
<reference evidence="1 2" key="1">
    <citation type="journal article" date="2018" name="Front. Plant Sci.">
        <title>Red Clover (Trifolium pratense) and Zigzag Clover (T. medium) - A Picture of Genomic Similarities and Differences.</title>
        <authorList>
            <person name="Dluhosova J."/>
            <person name="Istvanek J."/>
            <person name="Nedelnik J."/>
            <person name="Repkova J."/>
        </authorList>
    </citation>
    <scope>NUCLEOTIDE SEQUENCE [LARGE SCALE GENOMIC DNA]</scope>
    <source>
        <strain evidence="2">cv. 10/8</strain>
        <tissue evidence="1">Leaf</tissue>
    </source>
</reference>
<dbReference type="AlphaFoldDB" id="A0A392TCK5"/>
<comment type="caution">
    <text evidence="1">The sequence shown here is derived from an EMBL/GenBank/DDBJ whole genome shotgun (WGS) entry which is preliminary data.</text>
</comment>
<keyword evidence="2" id="KW-1185">Reference proteome</keyword>
<dbReference type="GO" id="GO:0004527">
    <property type="term" value="F:exonuclease activity"/>
    <property type="evidence" value="ECO:0007669"/>
    <property type="project" value="UniProtKB-KW"/>
</dbReference>
<organism evidence="1 2">
    <name type="scientific">Trifolium medium</name>
    <dbReference type="NCBI Taxonomy" id="97028"/>
    <lineage>
        <taxon>Eukaryota</taxon>
        <taxon>Viridiplantae</taxon>
        <taxon>Streptophyta</taxon>
        <taxon>Embryophyta</taxon>
        <taxon>Tracheophyta</taxon>
        <taxon>Spermatophyta</taxon>
        <taxon>Magnoliopsida</taxon>
        <taxon>eudicotyledons</taxon>
        <taxon>Gunneridae</taxon>
        <taxon>Pentapetalae</taxon>
        <taxon>rosids</taxon>
        <taxon>fabids</taxon>
        <taxon>Fabales</taxon>
        <taxon>Fabaceae</taxon>
        <taxon>Papilionoideae</taxon>
        <taxon>50 kb inversion clade</taxon>
        <taxon>NPAAA clade</taxon>
        <taxon>Hologalegina</taxon>
        <taxon>IRL clade</taxon>
        <taxon>Trifolieae</taxon>
        <taxon>Trifolium</taxon>
    </lineage>
</organism>
<dbReference type="EMBL" id="LXQA010553385">
    <property type="protein sequence ID" value="MCI58883.1"/>
    <property type="molecule type" value="Genomic_DNA"/>
</dbReference>
<protein>
    <submittedName>
        <fullName evidence="1">Endonuclease/exonuclease/phosphatase family protein</fullName>
    </submittedName>
</protein>
<keyword evidence="1" id="KW-0269">Exonuclease</keyword>
<feature type="non-terminal residue" evidence="1">
    <location>
        <position position="1"/>
    </location>
</feature>
<keyword evidence="1" id="KW-0255">Endonuclease</keyword>
<dbReference type="GO" id="GO:0004519">
    <property type="term" value="F:endonuclease activity"/>
    <property type="evidence" value="ECO:0007669"/>
    <property type="project" value="UniProtKB-KW"/>
</dbReference>
<evidence type="ECO:0000313" key="2">
    <source>
        <dbReference type="Proteomes" id="UP000265520"/>
    </source>
</evidence>
<keyword evidence="1" id="KW-0540">Nuclease</keyword>
<accession>A0A392TCK5</accession>
<keyword evidence="1" id="KW-0378">Hydrolase</keyword>
<dbReference type="Proteomes" id="UP000265520">
    <property type="component" value="Unassembled WGS sequence"/>
</dbReference>
<dbReference type="InterPro" id="IPR036691">
    <property type="entry name" value="Endo/exonu/phosph_ase_sf"/>
</dbReference>